<dbReference type="Proteomes" id="UP000007802">
    <property type="component" value="Unassembled WGS sequence"/>
</dbReference>
<protein>
    <submittedName>
        <fullName evidence="2">Uncharacterized protein</fullName>
    </submittedName>
</protein>
<evidence type="ECO:0000256" key="1">
    <source>
        <dbReference type="SAM" id="Phobius"/>
    </source>
</evidence>
<sequence length="195" mass="22697">MQVDRYRPADGHAHFWVIIGDHFIQQLRKEERGQVFGETESKRPISEHWVYNISSYIMQPSLSSTLESRISPFRLALWQLQLPYWLTSIMLYCHSGIERVHSIEKYTVCMYSTYVHSIRADGRRGMNDRLIMQQNWFSLSIAIVSTISAYIYCGACQAAGRSRVLNLTYSSYTSNIILSFLYPSLSLPPYPSWSY</sequence>
<organism evidence="2">
    <name type="scientific">Ajellomyces dermatitidis (strain ATCC 18188 / CBS 674.68)</name>
    <name type="common">Blastomyces dermatitidis</name>
    <dbReference type="NCBI Taxonomy" id="653446"/>
    <lineage>
        <taxon>Eukaryota</taxon>
        <taxon>Fungi</taxon>
        <taxon>Dikarya</taxon>
        <taxon>Ascomycota</taxon>
        <taxon>Pezizomycotina</taxon>
        <taxon>Eurotiomycetes</taxon>
        <taxon>Eurotiomycetidae</taxon>
        <taxon>Onygenales</taxon>
        <taxon>Ajellomycetaceae</taxon>
        <taxon>Blastomyces</taxon>
    </lineage>
</organism>
<keyword evidence="1" id="KW-0812">Transmembrane</keyword>
<accession>A0A0J9EPL4</accession>
<proteinExistence type="predicted"/>
<gene>
    <name evidence="2" type="ORF">BDDG_12465</name>
</gene>
<feature type="transmembrane region" description="Helical" evidence="1">
    <location>
        <begin position="136"/>
        <end position="155"/>
    </location>
</feature>
<keyword evidence="1" id="KW-0472">Membrane</keyword>
<evidence type="ECO:0000313" key="2">
    <source>
        <dbReference type="EMBL" id="KMW67951.1"/>
    </source>
</evidence>
<keyword evidence="1" id="KW-1133">Transmembrane helix</keyword>
<name>A0A0J9EPL4_AJEDA</name>
<dbReference type="AlphaFoldDB" id="A0A0J9EPL4"/>
<reference evidence="2" key="1">
    <citation type="submission" date="2010-03" db="EMBL/GenBank/DDBJ databases">
        <title>Annotation of Blastomyces dermatitidis strain ATCC 18188.</title>
        <authorList>
            <consortium name="The Broad Institute Genome Sequencing Platform"/>
            <consortium name="Broad Institute Genome Sequencing Center for Infectious Disease."/>
            <person name="Cuomo C."/>
            <person name="Klein B."/>
            <person name="Sullivan T."/>
            <person name="Heitman J."/>
            <person name="Young S."/>
            <person name="Zeng Q."/>
            <person name="Gargeya S."/>
            <person name="Alvarado L."/>
            <person name="Berlin A.M."/>
            <person name="Chapman S.B."/>
            <person name="Chen Z."/>
            <person name="Freedman E."/>
            <person name="Gellesch M."/>
            <person name="Goldberg J."/>
            <person name="Griggs A."/>
            <person name="Gujja S."/>
            <person name="Heilman E."/>
            <person name="Heiman D."/>
            <person name="Howarth C."/>
            <person name="Mehta T."/>
            <person name="Neiman D."/>
            <person name="Pearson M."/>
            <person name="Roberts A."/>
            <person name="Saif S."/>
            <person name="Shea T."/>
            <person name="Shenoy N."/>
            <person name="Sisk P."/>
            <person name="Stolte C."/>
            <person name="Sykes S."/>
            <person name="White J."/>
            <person name="Yandava C."/>
            <person name="Haas B."/>
            <person name="Nusbaum C."/>
            <person name="Birren B."/>
        </authorList>
    </citation>
    <scope>NUCLEOTIDE SEQUENCE</scope>
    <source>
        <strain evidence="2">ATCC 18188</strain>
    </source>
</reference>
<dbReference type="EMBL" id="GG749440">
    <property type="protein sequence ID" value="KMW67951.1"/>
    <property type="molecule type" value="Genomic_DNA"/>
</dbReference>